<accession>A0A1L9TH03</accession>
<organism evidence="1 2">
    <name type="scientific">Aspergillus sydowii CBS 593.65</name>
    <dbReference type="NCBI Taxonomy" id="1036612"/>
    <lineage>
        <taxon>Eukaryota</taxon>
        <taxon>Fungi</taxon>
        <taxon>Dikarya</taxon>
        <taxon>Ascomycota</taxon>
        <taxon>Pezizomycotina</taxon>
        <taxon>Eurotiomycetes</taxon>
        <taxon>Eurotiomycetidae</taxon>
        <taxon>Eurotiales</taxon>
        <taxon>Aspergillaceae</taxon>
        <taxon>Aspergillus</taxon>
        <taxon>Aspergillus subgen. Nidulantes</taxon>
    </lineage>
</organism>
<keyword evidence="2" id="KW-1185">Reference proteome</keyword>
<dbReference type="Proteomes" id="UP000184356">
    <property type="component" value="Unassembled WGS sequence"/>
</dbReference>
<dbReference type="AlphaFoldDB" id="A0A1L9TH03"/>
<evidence type="ECO:0000313" key="2">
    <source>
        <dbReference type="Proteomes" id="UP000184356"/>
    </source>
</evidence>
<sequence length="281" mass="33290">MGLWLPVLFHPSKPISRLSGISYFIDRDHDFYTLQVPWDEHTGIIRSKNRDIGHDNKHLLATALRDEVHDEPHPDRLRGLVVHDRCWQVLRRHGIWQRSGGDIDQIMRALLSRTARDWEKSPLIPSRLELNEHWRNPTGMEESDPLHSRYVQYLIGRARRRTHRRFKVIQNRQRTYLNSLPGEVLFLVADLLQSPEIVAVQEAIGTYLGDAYWRSRIPMDFFHELRELAGQTMDWEFLCLELDKYNIEMPVEVDDYPGPFNQLLGRKWVLEQLDEIEHFVS</sequence>
<dbReference type="GeneID" id="63758260"/>
<dbReference type="EMBL" id="KV878586">
    <property type="protein sequence ID" value="OJJ58706.1"/>
    <property type="molecule type" value="Genomic_DNA"/>
</dbReference>
<name>A0A1L9TH03_9EURO</name>
<proteinExistence type="predicted"/>
<gene>
    <name evidence="1" type="ORF">ASPSYDRAFT_152406</name>
</gene>
<reference evidence="2" key="1">
    <citation type="journal article" date="2017" name="Genome Biol.">
        <title>Comparative genomics reveals high biological diversity and specific adaptations in the industrially and medically important fungal genus Aspergillus.</title>
        <authorList>
            <person name="de Vries R.P."/>
            <person name="Riley R."/>
            <person name="Wiebenga A."/>
            <person name="Aguilar-Osorio G."/>
            <person name="Amillis S."/>
            <person name="Uchima C.A."/>
            <person name="Anderluh G."/>
            <person name="Asadollahi M."/>
            <person name="Askin M."/>
            <person name="Barry K."/>
            <person name="Battaglia E."/>
            <person name="Bayram O."/>
            <person name="Benocci T."/>
            <person name="Braus-Stromeyer S.A."/>
            <person name="Caldana C."/>
            <person name="Canovas D."/>
            <person name="Cerqueira G.C."/>
            <person name="Chen F."/>
            <person name="Chen W."/>
            <person name="Choi C."/>
            <person name="Clum A."/>
            <person name="Dos Santos R.A."/>
            <person name="Damasio A.R."/>
            <person name="Diallinas G."/>
            <person name="Emri T."/>
            <person name="Fekete E."/>
            <person name="Flipphi M."/>
            <person name="Freyberg S."/>
            <person name="Gallo A."/>
            <person name="Gournas C."/>
            <person name="Habgood R."/>
            <person name="Hainaut M."/>
            <person name="Harispe M.L."/>
            <person name="Henrissat B."/>
            <person name="Hilden K.S."/>
            <person name="Hope R."/>
            <person name="Hossain A."/>
            <person name="Karabika E."/>
            <person name="Karaffa L."/>
            <person name="Karanyi Z."/>
            <person name="Krasevec N."/>
            <person name="Kuo A."/>
            <person name="Kusch H."/>
            <person name="LaButti K."/>
            <person name="Lagendijk E.L."/>
            <person name="Lapidus A."/>
            <person name="Levasseur A."/>
            <person name="Lindquist E."/>
            <person name="Lipzen A."/>
            <person name="Logrieco A.F."/>
            <person name="MacCabe A."/>
            <person name="Maekelae M.R."/>
            <person name="Malavazi I."/>
            <person name="Melin P."/>
            <person name="Meyer V."/>
            <person name="Mielnichuk N."/>
            <person name="Miskei M."/>
            <person name="Molnar A.P."/>
            <person name="Mule G."/>
            <person name="Ngan C.Y."/>
            <person name="Orejas M."/>
            <person name="Orosz E."/>
            <person name="Ouedraogo J.P."/>
            <person name="Overkamp K.M."/>
            <person name="Park H.-S."/>
            <person name="Perrone G."/>
            <person name="Piumi F."/>
            <person name="Punt P.J."/>
            <person name="Ram A.F."/>
            <person name="Ramon A."/>
            <person name="Rauscher S."/>
            <person name="Record E."/>
            <person name="Riano-Pachon D.M."/>
            <person name="Robert V."/>
            <person name="Roehrig J."/>
            <person name="Ruller R."/>
            <person name="Salamov A."/>
            <person name="Salih N.S."/>
            <person name="Samson R.A."/>
            <person name="Sandor E."/>
            <person name="Sanguinetti M."/>
            <person name="Schuetze T."/>
            <person name="Sepcic K."/>
            <person name="Shelest E."/>
            <person name="Sherlock G."/>
            <person name="Sophianopoulou V."/>
            <person name="Squina F.M."/>
            <person name="Sun H."/>
            <person name="Susca A."/>
            <person name="Todd R.B."/>
            <person name="Tsang A."/>
            <person name="Unkles S.E."/>
            <person name="van de Wiele N."/>
            <person name="van Rossen-Uffink D."/>
            <person name="Oliveira J.V."/>
            <person name="Vesth T.C."/>
            <person name="Visser J."/>
            <person name="Yu J.-H."/>
            <person name="Zhou M."/>
            <person name="Andersen M.R."/>
            <person name="Archer D.B."/>
            <person name="Baker S.E."/>
            <person name="Benoit I."/>
            <person name="Brakhage A.A."/>
            <person name="Braus G.H."/>
            <person name="Fischer R."/>
            <person name="Frisvad J.C."/>
            <person name="Goldman G.H."/>
            <person name="Houbraken J."/>
            <person name="Oakley B."/>
            <person name="Pocsi I."/>
            <person name="Scazzocchio C."/>
            <person name="Seiboth B."/>
            <person name="vanKuyk P.A."/>
            <person name="Wortman J."/>
            <person name="Dyer P.S."/>
            <person name="Grigoriev I.V."/>
        </authorList>
    </citation>
    <scope>NUCLEOTIDE SEQUENCE [LARGE SCALE GENOMIC DNA]</scope>
    <source>
        <strain evidence="2">CBS 593.65</strain>
    </source>
</reference>
<evidence type="ECO:0000313" key="1">
    <source>
        <dbReference type="EMBL" id="OJJ58706.1"/>
    </source>
</evidence>
<dbReference type="RefSeq" id="XP_040702512.1">
    <property type="nucleotide sequence ID" value="XM_040842187.1"/>
</dbReference>
<protein>
    <submittedName>
        <fullName evidence="1">Uncharacterized protein</fullName>
    </submittedName>
</protein>
<dbReference type="VEuPathDB" id="FungiDB:ASPSYDRAFT_152406"/>
<dbReference type="OrthoDB" id="4381838at2759"/>